<keyword evidence="8" id="KW-0675">Receptor</keyword>
<evidence type="ECO:0000256" key="4">
    <source>
        <dbReference type="ARBA" id="ARBA00051722"/>
    </source>
</evidence>
<dbReference type="Proteomes" id="UP001152320">
    <property type="component" value="Chromosome 6"/>
</dbReference>
<dbReference type="GO" id="GO:0004725">
    <property type="term" value="F:protein tyrosine phosphatase activity"/>
    <property type="evidence" value="ECO:0007669"/>
    <property type="project" value="UniProtKB-EC"/>
</dbReference>
<evidence type="ECO:0000313" key="8">
    <source>
        <dbReference type="EMBL" id="KAJ8040561.1"/>
    </source>
</evidence>
<protein>
    <recommendedName>
        <fullName evidence="1">protein-tyrosine-phosphatase</fullName>
        <ecNumber evidence="1">3.1.3.48</ecNumber>
    </recommendedName>
</protein>
<evidence type="ECO:0000256" key="2">
    <source>
        <dbReference type="ARBA" id="ARBA00022801"/>
    </source>
</evidence>
<dbReference type="SMART" id="SM00404">
    <property type="entry name" value="PTPc_motif"/>
    <property type="match status" value="2"/>
</dbReference>
<feature type="domain" description="Tyrosine-protein phosphatase" evidence="6">
    <location>
        <begin position="78"/>
        <end position="333"/>
    </location>
</feature>
<keyword evidence="3" id="KW-0904">Protein phosphatase</keyword>
<evidence type="ECO:0000259" key="7">
    <source>
        <dbReference type="PROSITE" id="PS50056"/>
    </source>
</evidence>
<evidence type="ECO:0000259" key="6">
    <source>
        <dbReference type="PROSITE" id="PS50055"/>
    </source>
</evidence>
<dbReference type="FunFam" id="3.90.190.10:FF:000102">
    <property type="entry name" value="Receptor-type tyrosine-protein phosphatase"/>
    <property type="match status" value="2"/>
</dbReference>
<name>A0A9Q1HCV2_HOLLE</name>
<dbReference type="EMBL" id="JAIZAY010000006">
    <property type="protein sequence ID" value="KAJ8040561.1"/>
    <property type="molecule type" value="Genomic_DNA"/>
</dbReference>
<dbReference type="InterPro" id="IPR000242">
    <property type="entry name" value="PTP_cat"/>
</dbReference>
<dbReference type="InterPro" id="IPR050348">
    <property type="entry name" value="Protein-Tyr_Phosphatase"/>
</dbReference>
<feature type="compositionally biased region" description="Polar residues" evidence="5">
    <location>
        <begin position="37"/>
        <end position="56"/>
    </location>
</feature>
<keyword evidence="9" id="KW-1185">Reference proteome</keyword>
<dbReference type="InterPro" id="IPR029021">
    <property type="entry name" value="Prot-tyrosine_phosphatase-like"/>
</dbReference>
<sequence length="625" mass="71816">MWKRRHAKKKVEGDTHSSSSGGSKASSGSNSKPSPVHTGNSLDTHGSDQVYQNTNAPKPVPLTEFEEYIQKKRLNGRMEEEYALLKPGQLFPCTVSTKEENKAKNRFRNMPAYDHSRVILQKMPDDPHSDYYNANFIKDQAKTAAFIACQGPNTASVNDFWRMICQRNVSSIVMLTNLMEKGKDRCRRYWPESVGSSEIFGPCTVNWTTTESYADYVVRVLKVTYGKDERVVRQFHYQTWPDMDVPKHPAVLIGFVKRIKFLQDGQSSPLVVHCSAGIGRTGVFVALYSLIDAVLFSQKIDVFGFTESMRNDRMNMIQTVEQYNFLYDCLLEAHLTGETGLHVSKFKMFDVHDKQKRLQREFQLLRKLDSKVATTESNTTEETEKCRFPELVPLNRRRLYLQCQGSGENATNYINACLINTYRTQNAFIATQSPLPNTIEDFWRLVYDWKCPVIVMLNKIDPSDETCIKYWPSEGATQYGFLTVKLKGETEYPHYTHRKLMVSHEKSEQKKLSVHHLQLKSWHSNDPTGVLTLIRDMAKFQKNSKEEVPSVVHCINGAGHTGIFLCVNSELERLATEKRVDVFNSVRQLRNSSHHLVITEDDYKSCYEMIRQSLTHQDDNTYANV</sequence>
<dbReference type="InterPro" id="IPR003595">
    <property type="entry name" value="Tyr_Pase_cat"/>
</dbReference>
<organism evidence="8 9">
    <name type="scientific">Holothuria leucospilota</name>
    <name type="common">Black long sea cucumber</name>
    <name type="synonym">Mertensiothuria leucospilota</name>
    <dbReference type="NCBI Taxonomy" id="206669"/>
    <lineage>
        <taxon>Eukaryota</taxon>
        <taxon>Metazoa</taxon>
        <taxon>Echinodermata</taxon>
        <taxon>Eleutherozoa</taxon>
        <taxon>Echinozoa</taxon>
        <taxon>Holothuroidea</taxon>
        <taxon>Aspidochirotacea</taxon>
        <taxon>Aspidochirotida</taxon>
        <taxon>Holothuriidae</taxon>
        <taxon>Holothuria</taxon>
    </lineage>
</organism>
<accession>A0A9Q1HCV2</accession>
<dbReference type="PROSITE" id="PS50055">
    <property type="entry name" value="TYR_PHOSPHATASE_PTP"/>
    <property type="match status" value="2"/>
</dbReference>
<feature type="domain" description="Tyrosine-protein phosphatase" evidence="6">
    <location>
        <begin position="358"/>
        <end position="613"/>
    </location>
</feature>
<dbReference type="InterPro" id="IPR016130">
    <property type="entry name" value="Tyr_Pase_AS"/>
</dbReference>
<gene>
    <name evidence="8" type="ORF">HOLleu_14886</name>
</gene>
<dbReference type="SUPFAM" id="SSF52799">
    <property type="entry name" value="(Phosphotyrosine protein) phosphatases II"/>
    <property type="match status" value="2"/>
</dbReference>
<evidence type="ECO:0000313" key="9">
    <source>
        <dbReference type="Proteomes" id="UP001152320"/>
    </source>
</evidence>
<comment type="caution">
    <text evidence="8">The sequence shown here is derived from an EMBL/GenBank/DDBJ whole genome shotgun (WGS) entry which is preliminary data.</text>
</comment>
<feature type="domain" description="Tyrosine specific protein phosphatases" evidence="7">
    <location>
        <begin position="528"/>
        <end position="604"/>
    </location>
</feature>
<dbReference type="Pfam" id="PF00102">
    <property type="entry name" value="Y_phosphatase"/>
    <property type="match status" value="2"/>
</dbReference>
<dbReference type="Gene3D" id="3.90.190.10">
    <property type="entry name" value="Protein tyrosine phosphatase superfamily"/>
    <property type="match status" value="2"/>
</dbReference>
<feature type="domain" description="Tyrosine specific protein phosphatases" evidence="7">
    <location>
        <begin position="253"/>
        <end position="324"/>
    </location>
</feature>
<dbReference type="PRINTS" id="PR00700">
    <property type="entry name" value="PRTYPHPHTASE"/>
</dbReference>
<dbReference type="AlphaFoldDB" id="A0A9Q1HCV2"/>
<dbReference type="SMART" id="SM00194">
    <property type="entry name" value="PTPc"/>
    <property type="match status" value="2"/>
</dbReference>
<dbReference type="OrthoDB" id="6058203at2759"/>
<keyword evidence="2" id="KW-0378">Hydrolase</keyword>
<feature type="region of interest" description="Disordered" evidence="5">
    <location>
        <begin position="1"/>
        <end position="59"/>
    </location>
</feature>
<dbReference type="CDD" id="cd00047">
    <property type="entry name" value="PTPc"/>
    <property type="match status" value="1"/>
</dbReference>
<evidence type="ECO:0000256" key="3">
    <source>
        <dbReference type="ARBA" id="ARBA00022912"/>
    </source>
</evidence>
<dbReference type="PANTHER" id="PTHR19134:SF560">
    <property type="entry name" value="PROTEIN-TYROSINE-PHOSPHATASE"/>
    <property type="match status" value="1"/>
</dbReference>
<dbReference type="EC" id="3.1.3.48" evidence="1"/>
<evidence type="ECO:0000256" key="5">
    <source>
        <dbReference type="SAM" id="MobiDB-lite"/>
    </source>
</evidence>
<comment type="catalytic activity">
    <reaction evidence="4">
        <text>O-phospho-L-tyrosyl-[protein] + H2O = L-tyrosyl-[protein] + phosphate</text>
        <dbReference type="Rhea" id="RHEA:10684"/>
        <dbReference type="Rhea" id="RHEA-COMP:10136"/>
        <dbReference type="Rhea" id="RHEA-COMP:20101"/>
        <dbReference type="ChEBI" id="CHEBI:15377"/>
        <dbReference type="ChEBI" id="CHEBI:43474"/>
        <dbReference type="ChEBI" id="CHEBI:46858"/>
        <dbReference type="ChEBI" id="CHEBI:61978"/>
        <dbReference type="EC" id="3.1.3.48"/>
    </reaction>
</comment>
<dbReference type="PANTHER" id="PTHR19134">
    <property type="entry name" value="RECEPTOR-TYPE TYROSINE-PROTEIN PHOSPHATASE"/>
    <property type="match status" value="1"/>
</dbReference>
<proteinExistence type="predicted"/>
<dbReference type="InterPro" id="IPR000387">
    <property type="entry name" value="Tyr_Pase_dom"/>
</dbReference>
<feature type="compositionally biased region" description="Low complexity" evidence="5">
    <location>
        <begin position="17"/>
        <end position="35"/>
    </location>
</feature>
<reference evidence="8" key="1">
    <citation type="submission" date="2021-10" db="EMBL/GenBank/DDBJ databases">
        <title>Tropical sea cucumber genome reveals ecological adaptation and Cuvierian tubules defense mechanism.</title>
        <authorList>
            <person name="Chen T."/>
        </authorList>
    </citation>
    <scope>NUCLEOTIDE SEQUENCE</scope>
    <source>
        <strain evidence="8">Nanhai2018</strain>
        <tissue evidence="8">Muscle</tissue>
    </source>
</reference>
<evidence type="ECO:0000256" key="1">
    <source>
        <dbReference type="ARBA" id="ARBA00013064"/>
    </source>
</evidence>
<dbReference type="PROSITE" id="PS50056">
    <property type="entry name" value="TYR_PHOSPHATASE_2"/>
    <property type="match status" value="2"/>
</dbReference>
<dbReference type="PROSITE" id="PS00383">
    <property type="entry name" value="TYR_PHOSPHATASE_1"/>
    <property type="match status" value="1"/>
</dbReference>